<gene>
    <name evidence="5" type="primary">rimM</name>
    <name evidence="8" type="ORF">HMPREF9306_00751</name>
</gene>
<dbReference type="GO" id="GO:0005737">
    <property type="term" value="C:cytoplasm"/>
    <property type="evidence" value="ECO:0007669"/>
    <property type="project" value="UniProtKB-SubCell"/>
</dbReference>
<keyword evidence="4 5" id="KW-0143">Chaperone</keyword>
<dbReference type="GO" id="GO:0005840">
    <property type="term" value="C:ribosome"/>
    <property type="evidence" value="ECO:0007669"/>
    <property type="project" value="InterPro"/>
</dbReference>
<dbReference type="InterPro" id="IPR036976">
    <property type="entry name" value="RimM_N_sf"/>
</dbReference>
<name>S2W4P3_9ACTN</name>
<evidence type="ECO:0000256" key="2">
    <source>
        <dbReference type="ARBA" id="ARBA00022517"/>
    </source>
</evidence>
<feature type="domain" description="Ribosome maturation factor RimM PRC barrel" evidence="7">
    <location>
        <begin position="103"/>
        <end position="155"/>
    </location>
</feature>
<dbReference type="GO" id="GO:0043022">
    <property type="term" value="F:ribosome binding"/>
    <property type="evidence" value="ECO:0007669"/>
    <property type="project" value="InterPro"/>
</dbReference>
<accession>S2W4P3</accession>
<dbReference type="PATRIC" id="fig|883161.3.peg.751"/>
<dbReference type="InterPro" id="IPR011961">
    <property type="entry name" value="RimM"/>
</dbReference>
<dbReference type="PANTHER" id="PTHR33692:SF1">
    <property type="entry name" value="RIBOSOME MATURATION FACTOR RIMM"/>
    <property type="match status" value="1"/>
</dbReference>
<proteinExistence type="inferred from homology"/>
<dbReference type="Pfam" id="PF01782">
    <property type="entry name" value="RimM"/>
    <property type="match status" value="1"/>
</dbReference>
<evidence type="ECO:0000313" key="8">
    <source>
        <dbReference type="EMBL" id="EPD33220.1"/>
    </source>
</evidence>
<dbReference type="SUPFAM" id="SSF50447">
    <property type="entry name" value="Translation proteins"/>
    <property type="match status" value="1"/>
</dbReference>
<evidence type="ECO:0000256" key="3">
    <source>
        <dbReference type="ARBA" id="ARBA00022552"/>
    </source>
</evidence>
<dbReference type="Gene3D" id="2.30.30.240">
    <property type="entry name" value="PRC-barrel domain"/>
    <property type="match status" value="1"/>
</dbReference>
<dbReference type="InterPro" id="IPR009000">
    <property type="entry name" value="Transl_B-barrel_sf"/>
</dbReference>
<comment type="caution">
    <text evidence="8">The sequence shown here is derived from an EMBL/GenBank/DDBJ whole genome shotgun (WGS) entry which is preliminary data.</text>
</comment>
<dbReference type="HAMAP" id="MF_00014">
    <property type="entry name" value="Ribosome_mat_RimM"/>
    <property type="match status" value="1"/>
</dbReference>
<dbReference type="EMBL" id="AGZR01000005">
    <property type="protein sequence ID" value="EPD33220.1"/>
    <property type="molecule type" value="Genomic_DNA"/>
</dbReference>
<evidence type="ECO:0000259" key="6">
    <source>
        <dbReference type="Pfam" id="PF01782"/>
    </source>
</evidence>
<protein>
    <recommendedName>
        <fullName evidence="5">Ribosome maturation factor RimM</fullName>
    </recommendedName>
</protein>
<dbReference type="GO" id="GO:0042274">
    <property type="term" value="P:ribosomal small subunit biogenesis"/>
    <property type="evidence" value="ECO:0007669"/>
    <property type="project" value="UniProtKB-UniRule"/>
</dbReference>
<evidence type="ECO:0000256" key="5">
    <source>
        <dbReference type="HAMAP-Rule" id="MF_00014"/>
    </source>
</evidence>
<dbReference type="PANTHER" id="PTHR33692">
    <property type="entry name" value="RIBOSOME MATURATION FACTOR RIMM"/>
    <property type="match status" value="1"/>
</dbReference>
<feature type="domain" description="RimM N-terminal" evidence="6">
    <location>
        <begin position="10"/>
        <end position="87"/>
    </location>
</feature>
<dbReference type="GO" id="GO:0006364">
    <property type="term" value="P:rRNA processing"/>
    <property type="evidence" value="ECO:0007669"/>
    <property type="project" value="UniProtKB-UniRule"/>
</dbReference>
<evidence type="ECO:0000259" key="7">
    <source>
        <dbReference type="Pfam" id="PF24986"/>
    </source>
</evidence>
<evidence type="ECO:0000256" key="4">
    <source>
        <dbReference type="ARBA" id="ARBA00023186"/>
    </source>
</evidence>
<keyword evidence="3 5" id="KW-0698">rRNA processing</keyword>
<dbReference type="Gene3D" id="2.40.30.60">
    <property type="entry name" value="RimM"/>
    <property type="match status" value="1"/>
</dbReference>
<dbReference type="InterPro" id="IPR002676">
    <property type="entry name" value="RimM_N"/>
</dbReference>
<dbReference type="Proteomes" id="UP000014417">
    <property type="component" value="Unassembled WGS sequence"/>
</dbReference>
<dbReference type="AlphaFoldDB" id="S2W4P3"/>
<dbReference type="InterPro" id="IPR011033">
    <property type="entry name" value="PRC_barrel-like_sf"/>
</dbReference>
<sequence>MGFEMTEVIVAKIGRAHGIRGDFFIDLRTDEPELRFKVGEKLKIQGEKIFREVTANRKQGNRLVLHLQGIDDRNLSEALTGKLLFAEVGDESPADPEEFYDRQLIGLQLLASEGENLGEITEVWHAPAQDILVAGEIAVPFVSELVERIDLGSKSAVLTDKGSQVVGR</sequence>
<reference evidence="8 9" key="1">
    <citation type="submission" date="2013-04" db="EMBL/GenBank/DDBJ databases">
        <title>The Genome Sequence of Propionimicrobium lymphophilum ACS-093-V-SCH5.</title>
        <authorList>
            <consortium name="The Broad Institute Genomics Platform"/>
            <person name="Earl A."/>
            <person name="Ward D."/>
            <person name="Feldgarden M."/>
            <person name="Gevers D."/>
            <person name="Saerens B."/>
            <person name="Vaneechoutte M."/>
            <person name="Walker B."/>
            <person name="Young S."/>
            <person name="Zeng Q."/>
            <person name="Gargeya S."/>
            <person name="Fitzgerald M."/>
            <person name="Haas B."/>
            <person name="Abouelleil A."/>
            <person name="Allen A.W."/>
            <person name="Alvarado L."/>
            <person name="Arachchi H.M."/>
            <person name="Berlin A.M."/>
            <person name="Chapman S.B."/>
            <person name="Gainer-Dewar J."/>
            <person name="Goldberg J."/>
            <person name="Griggs A."/>
            <person name="Gujja S."/>
            <person name="Hansen M."/>
            <person name="Howarth C."/>
            <person name="Imamovic A."/>
            <person name="Ireland A."/>
            <person name="Larimer J."/>
            <person name="McCowan C."/>
            <person name="Murphy C."/>
            <person name="Pearson M."/>
            <person name="Poon T.W."/>
            <person name="Priest M."/>
            <person name="Roberts A."/>
            <person name="Saif S."/>
            <person name="Shea T."/>
            <person name="Sisk P."/>
            <person name="Sykes S."/>
            <person name="Wortman J."/>
            <person name="Nusbaum C."/>
            <person name="Birren B."/>
        </authorList>
    </citation>
    <scope>NUCLEOTIDE SEQUENCE [LARGE SCALE GENOMIC DNA]</scope>
    <source>
        <strain evidence="8 9">ACS-093-V-SCH5</strain>
    </source>
</reference>
<dbReference type="InterPro" id="IPR056792">
    <property type="entry name" value="PRC_RimM"/>
</dbReference>
<evidence type="ECO:0000313" key="9">
    <source>
        <dbReference type="Proteomes" id="UP000014417"/>
    </source>
</evidence>
<dbReference type="STRING" id="883161.HMPREF9306_00751"/>
<dbReference type="NCBIfam" id="TIGR02273">
    <property type="entry name" value="16S_RimM"/>
    <property type="match status" value="1"/>
</dbReference>
<keyword evidence="9" id="KW-1185">Reference proteome</keyword>
<comment type="function">
    <text evidence="5">An accessory protein needed during the final step in the assembly of 30S ribosomal subunit, possibly for assembly of the head region. Essential for efficient processing of 16S rRNA. May be needed both before and after RbfA during the maturation of 16S rRNA. It has affinity for free ribosomal 30S subunits but not for 70S ribosomes.</text>
</comment>
<comment type="subunit">
    <text evidence="5">Binds ribosomal protein uS19.</text>
</comment>
<keyword evidence="2 5" id="KW-0690">Ribosome biogenesis</keyword>
<organism evidence="8 9">
    <name type="scientific">Propionimicrobium lymphophilum ACS-093-V-SCH5</name>
    <dbReference type="NCBI Taxonomy" id="883161"/>
    <lineage>
        <taxon>Bacteria</taxon>
        <taxon>Bacillati</taxon>
        <taxon>Actinomycetota</taxon>
        <taxon>Actinomycetes</taxon>
        <taxon>Propionibacteriales</taxon>
        <taxon>Propionibacteriaceae</taxon>
        <taxon>Propionimicrobium</taxon>
    </lineage>
</organism>
<dbReference type="HOGENOM" id="CLU_077636_0_0_11"/>
<comment type="similarity">
    <text evidence="5">Belongs to the RimM family.</text>
</comment>
<dbReference type="SUPFAM" id="SSF50346">
    <property type="entry name" value="PRC-barrel domain"/>
    <property type="match status" value="1"/>
</dbReference>
<comment type="subcellular location">
    <subcellularLocation>
        <location evidence="5">Cytoplasm</location>
    </subcellularLocation>
</comment>
<dbReference type="Pfam" id="PF24986">
    <property type="entry name" value="PRC_RimM"/>
    <property type="match status" value="1"/>
</dbReference>
<keyword evidence="1 5" id="KW-0963">Cytoplasm</keyword>
<evidence type="ECO:0000256" key="1">
    <source>
        <dbReference type="ARBA" id="ARBA00022490"/>
    </source>
</evidence>
<comment type="domain">
    <text evidence="5">The PRC barrel domain binds ribosomal protein uS19.</text>
</comment>